<dbReference type="SUPFAM" id="SSF52172">
    <property type="entry name" value="CheY-like"/>
    <property type="match status" value="1"/>
</dbReference>
<dbReference type="GO" id="GO:0005829">
    <property type="term" value="C:cytosol"/>
    <property type="evidence" value="ECO:0007669"/>
    <property type="project" value="TreeGrafter"/>
</dbReference>
<dbReference type="AlphaFoldDB" id="A0A3B0UUL8"/>
<dbReference type="CDD" id="cd00383">
    <property type="entry name" value="trans_reg_C"/>
    <property type="match status" value="1"/>
</dbReference>
<dbReference type="Gene3D" id="6.10.250.690">
    <property type="match status" value="1"/>
</dbReference>
<dbReference type="InterPro" id="IPR011006">
    <property type="entry name" value="CheY-like_superfamily"/>
</dbReference>
<evidence type="ECO:0000259" key="7">
    <source>
        <dbReference type="PROSITE" id="PS51755"/>
    </source>
</evidence>
<keyword evidence="3" id="KW-0805">Transcription regulation</keyword>
<proteinExistence type="predicted"/>
<dbReference type="FunFam" id="1.10.10.10:FF:000018">
    <property type="entry name" value="DNA-binding response regulator ResD"/>
    <property type="match status" value="1"/>
</dbReference>
<evidence type="ECO:0000256" key="2">
    <source>
        <dbReference type="ARBA" id="ARBA00023012"/>
    </source>
</evidence>
<feature type="domain" description="Response regulatory" evidence="6">
    <location>
        <begin position="12"/>
        <end position="127"/>
    </location>
</feature>
<keyword evidence="1" id="KW-0597">Phosphoprotein</keyword>
<dbReference type="GO" id="GO:0000976">
    <property type="term" value="F:transcription cis-regulatory region binding"/>
    <property type="evidence" value="ECO:0007669"/>
    <property type="project" value="TreeGrafter"/>
</dbReference>
<dbReference type="FunFam" id="3.40.50.2300:FF:000001">
    <property type="entry name" value="DNA-binding response regulator PhoB"/>
    <property type="match status" value="1"/>
</dbReference>
<dbReference type="InterPro" id="IPR036388">
    <property type="entry name" value="WH-like_DNA-bd_sf"/>
</dbReference>
<dbReference type="PANTHER" id="PTHR48111:SF40">
    <property type="entry name" value="PHOSPHATE REGULON TRANSCRIPTIONAL REGULATORY PROTEIN PHOB"/>
    <property type="match status" value="1"/>
</dbReference>
<dbReference type="SMART" id="SM00448">
    <property type="entry name" value="REC"/>
    <property type="match status" value="1"/>
</dbReference>
<dbReference type="Gene3D" id="1.10.10.10">
    <property type="entry name" value="Winged helix-like DNA-binding domain superfamily/Winged helix DNA-binding domain"/>
    <property type="match status" value="1"/>
</dbReference>
<dbReference type="PROSITE" id="PS51755">
    <property type="entry name" value="OMPR_PHOB"/>
    <property type="match status" value="1"/>
</dbReference>
<dbReference type="SMART" id="SM00862">
    <property type="entry name" value="Trans_reg_C"/>
    <property type="match status" value="1"/>
</dbReference>
<dbReference type="Gene3D" id="3.40.50.2300">
    <property type="match status" value="1"/>
</dbReference>
<dbReference type="PROSITE" id="PS50110">
    <property type="entry name" value="RESPONSE_REGULATORY"/>
    <property type="match status" value="1"/>
</dbReference>
<dbReference type="InterPro" id="IPR001789">
    <property type="entry name" value="Sig_transdc_resp-reg_receiver"/>
</dbReference>
<evidence type="ECO:0000256" key="4">
    <source>
        <dbReference type="ARBA" id="ARBA00023125"/>
    </source>
</evidence>
<dbReference type="InterPro" id="IPR001867">
    <property type="entry name" value="OmpR/PhoB-type_DNA-bd"/>
</dbReference>
<dbReference type="Pfam" id="PF00486">
    <property type="entry name" value="Trans_reg_C"/>
    <property type="match status" value="1"/>
</dbReference>
<gene>
    <name evidence="8" type="ORF">MNBD_CHLOROFLEXI01-303</name>
</gene>
<keyword evidence="4" id="KW-0238">DNA-binding</keyword>
<reference evidence="8" key="1">
    <citation type="submission" date="2018-06" db="EMBL/GenBank/DDBJ databases">
        <authorList>
            <person name="Zhirakovskaya E."/>
        </authorList>
    </citation>
    <scope>NUCLEOTIDE SEQUENCE</scope>
</reference>
<dbReference type="PANTHER" id="PTHR48111">
    <property type="entry name" value="REGULATOR OF RPOS"/>
    <property type="match status" value="1"/>
</dbReference>
<sequence>MTLNQSISEYGDILVVDDEASVVEVVALYLKREGFTVRVARDGRSALDAMREQLPALVVLDLMLPEVDGLEIMRRLRNDETSDVPVIMLTARRQETDRIYGLELGADDYVTKPFSPAELVSRVKAVLRRARSGSGGESGERPLKFNDLSIDPKTRIVTVRGQTIDLTATEFNLLWFMLSHPRQVFKRDQLLENVWGFSEYVDPSTVTVHIRRLREKIEIDPSDPVHLLTVWGVGYKFDPG</sequence>
<dbReference type="GO" id="GO:0032993">
    <property type="term" value="C:protein-DNA complex"/>
    <property type="evidence" value="ECO:0007669"/>
    <property type="project" value="TreeGrafter"/>
</dbReference>
<evidence type="ECO:0000256" key="3">
    <source>
        <dbReference type="ARBA" id="ARBA00023015"/>
    </source>
</evidence>
<keyword evidence="2" id="KW-0902">Two-component regulatory system</keyword>
<keyword evidence="5" id="KW-0804">Transcription</keyword>
<dbReference type="Pfam" id="PF00072">
    <property type="entry name" value="Response_reg"/>
    <property type="match status" value="1"/>
</dbReference>
<dbReference type="GO" id="GO:0000156">
    <property type="term" value="F:phosphorelay response regulator activity"/>
    <property type="evidence" value="ECO:0007669"/>
    <property type="project" value="TreeGrafter"/>
</dbReference>
<dbReference type="GO" id="GO:0006355">
    <property type="term" value="P:regulation of DNA-templated transcription"/>
    <property type="evidence" value="ECO:0007669"/>
    <property type="project" value="InterPro"/>
</dbReference>
<dbReference type="InterPro" id="IPR039420">
    <property type="entry name" value="WalR-like"/>
</dbReference>
<accession>A0A3B0UUL8</accession>
<dbReference type="EMBL" id="UOEU01000545">
    <property type="protein sequence ID" value="VAW34691.1"/>
    <property type="molecule type" value="Genomic_DNA"/>
</dbReference>
<name>A0A3B0UUL8_9ZZZZ</name>
<organism evidence="8">
    <name type="scientific">hydrothermal vent metagenome</name>
    <dbReference type="NCBI Taxonomy" id="652676"/>
    <lineage>
        <taxon>unclassified sequences</taxon>
        <taxon>metagenomes</taxon>
        <taxon>ecological metagenomes</taxon>
    </lineage>
</organism>
<evidence type="ECO:0000313" key="8">
    <source>
        <dbReference type="EMBL" id="VAW34691.1"/>
    </source>
</evidence>
<feature type="domain" description="OmpR/PhoB-type" evidence="7">
    <location>
        <begin position="140"/>
        <end position="239"/>
    </location>
</feature>
<protein>
    <submittedName>
        <fullName evidence="8">Phosphate regulon transcriptional regulatory protein PhoB (SphR)</fullName>
    </submittedName>
</protein>
<evidence type="ECO:0000256" key="5">
    <source>
        <dbReference type="ARBA" id="ARBA00023163"/>
    </source>
</evidence>
<evidence type="ECO:0000256" key="1">
    <source>
        <dbReference type="ARBA" id="ARBA00022553"/>
    </source>
</evidence>
<evidence type="ECO:0000259" key="6">
    <source>
        <dbReference type="PROSITE" id="PS50110"/>
    </source>
</evidence>